<accession>A0A838CS35</accession>
<keyword evidence="1" id="KW-1133">Transmembrane helix</keyword>
<feature type="transmembrane region" description="Helical" evidence="1">
    <location>
        <begin position="102"/>
        <end position="123"/>
    </location>
</feature>
<dbReference type="Proteomes" id="UP000571017">
    <property type="component" value="Unassembled WGS sequence"/>
</dbReference>
<feature type="transmembrane region" description="Helical" evidence="1">
    <location>
        <begin position="135"/>
        <end position="155"/>
    </location>
</feature>
<evidence type="ECO:0000256" key="1">
    <source>
        <dbReference type="SAM" id="Phobius"/>
    </source>
</evidence>
<feature type="transmembrane region" description="Helical" evidence="1">
    <location>
        <begin position="42"/>
        <end position="64"/>
    </location>
</feature>
<feature type="transmembrane region" description="Helical" evidence="1">
    <location>
        <begin position="12"/>
        <end position="36"/>
    </location>
</feature>
<comment type="caution">
    <text evidence="2">The sequence shown here is derived from an EMBL/GenBank/DDBJ whole genome shotgun (WGS) entry which is preliminary data.</text>
</comment>
<gene>
    <name evidence="2" type="ORF">H0266_06860</name>
</gene>
<dbReference type="RefSeq" id="WP_181471615.1">
    <property type="nucleotide sequence ID" value="NZ_JACEFG010000001.1"/>
</dbReference>
<keyword evidence="1" id="KW-0812">Transmembrane</keyword>
<evidence type="ECO:0000313" key="3">
    <source>
        <dbReference type="Proteomes" id="UP000571017"/>
    </source>
</evidence>
<organism evidence="2 3">
    <name type="scientific">Halobacillus locisalis</name>
    <dbReference type="NCBI Taxonomy" id="220753"/>
    <lineage>
        <taxon>Bacteria</taxon>
        <taxon>Bacillati</taxon>
        <taxon>Bacillota</taxon>
        <taxon>Bacilli</taxon>
        <taxon>Bacillales</taxon>
        <taxon>Bacillaceae</taxon>
        <taxon>Halobacillus</taxon>
    </lineage>
</organism>
<dbReference type="AlphaFoldDB" id="A0A838CS35"/>
<keyword evidence="1" id="KW-0472">Membrane</keyword>
<sequence length="162" mass="18228">MKGVLGVSEKQLLYVNTGLIVVFSAFLFLSFVTVQAVNTQGVMVLISEILGGLSVVSAIISLYYIKSEQKYVPVSMLGFLVPWVIFVIGYEIGINANTTLSWIWFVSLYILIIACFIILRISYNRIIGTFKLIPAFMLFINAIFFVYLVALHIWWSLPISEA</sequence>
<feature type="transmembrane region" description="Helical" evidence="1">
    <location>
        <begin position="71"/>
        <end position="90"/>
    </location>
</feature>
<dbReference type="EMBL" id="JACEFG010000001">
    <property type="protein sequence ID" value="MBA2174629.1"/>
    <property type="molecule type" value="Genomic_DNA"/>
</dbReference>
<protein>
    <submittedName>
        <fullName evidence="2">Uncharacterized protein</fullName>
    </submittedName>
</protein>
<reference evidence="2 3" key="1">
    <citation type="journal article" date="2004" name="Extremophiles">
        <title>Halobacillus locisalis sp. nov., a halophilic bacterium isolated from a marine solar saltern of the Yellow Sea in Korea.</title>
        <authorList>
            <person name="Yoon J.H."/>
            <person name="Kang K.H."/>
            <person name="Oh T.K."/>
            <person name="Park Y.H."/>
        </authorList>
    </citation>
    <scope>NUCLEOTIDE SEQUENCE [LARGE SCALE GENOMIC DNA]</scope>
    <source>
        <strain evidence="2 3">KCTC 3788</strain>
    </source>
</reference>
<evidence type="ECO:0000313" key="2">
    <source>
        <dbReference type="EMBL" id="MBA2174629.1"/>
    </source>
</evidence>
<keyword evidence="3" id="KW-1185">Reference proteome</keyword>
<proteinExistence type="predicted"/>
<name>A0A838CS35_9BACI</name>